<proteinExistence type="predicted"/>
<dbReference type="RefSeq" id="XP_018065769.1">
    <property type="nucleotide sequence ID" value="XM_018205979.1"/>
</dbReference>
<dbReference type="Proteomes" id="UP000070700">
    <property type="component" value="Unassembled WGS sequence"/>
</dbReference>
<reference evidence="2 3" key="1">
    <citation type="submission" date="2015-10" db="EMBL/GenBank/DDBJ databases">
        <title>Full genome of DAOMC 229536 Phialocephala scopiformis, a fungal endophyte of spruce producing the potent anti-insectan compound rugulosin.</title>
        <authorList>
            <consortium name="DOE Joint Genome Institute"/>
            <person name="Walker A.K."/>
            <person name="Frasz S.L."/>
            <person name="Seifert K.A."/>
            <person name="Miller J.D."/>
            <person name="Mondo S.J."/>
            <person name="Labutti K."/>
            <person name="Lipzen A."/>
            <person name="Dockter R."/>
            <person name="Kennedy M."/>
            <person name="Grigoriev I.V."/>
            <person name="Spatafora J.W."/>
        </authorList>
    </citation>
    <scope>NUCLEOTIDE SEQUENCE [LARGE SCALE GENOMIC DNA]</scope>
    <source>
        <strain evidence="2 3">CBS 120377</strain>
    </source>
</reference>
<organism evidence="2 3">
    <name type="scientific">Mollisia scopiformis</name>
    <name type="common">Conifer needle endophyte fungus</name>
    <name type="synonym">Phialocephala scopiformis</name>
    <dbReference type="NCBI Taxonomy" id="149040"/>
    <lineage>
        <taxon>Eukaryota</taxon>
        <taxon>Fungi</taxon>
        <taxon>Dikarya</taxon>
        <taxon>Ascomycota</taxon>
        <taxon>Pezizomycotina</taxon>
        <taxon>Leotiomycetes</taxon>
        <taxon>Helotiales</taxon>
        <taxon>Mollisiaceae</taxon>
        <taxon>Mollisia</taxon>
    </lineage>
</organism>
<gene>
    <name evidence="2" type="ORF">LY89DRAFT_225187</name>
</gene>
<dbReference type="GeneID" id="28815705"/>
<keyword evidence="1" id="KW-0732">Signal</keyword>
<keyword evidence="3" id="KW-1185">Reference proteome</keyword>
<dbReference type="KEGG" id="psco:LY89DRAFT_225187"/>
<evidence type="ECO:0000256" key="1">
    <source>
        <dbReference type="SAM" id="SignalP"/>
    </source>
</evidence>
<feature type="signal peptide" evidence="1">
    <location>
        <begin position="1"/>
        <end position="27"/>
    </location>
</feature>
<protein>
    <submittedName>
        <fullName evidence="2">Uncharacterized protein</fullName>
    </submittedName>
</protein>
<evidence type="ECO:0000313" key="3">
    <source>
        <dbReference type="Proteomes" id="UP000070700"/>
    </source>
</evidence>
<dbReference type="AlphaFoldDB" id="A0A194WUR9"/>
<feature type="chain" id="PRO_5008267557" evidence="1">
    <location>
        <begin position="28"/>
        <end position="158"/>
    </location>
</feature>
<sequence length="158" mass="17666">MHDWIPHTFRLVAHLLVANSLLTVVIGQQDIGISLLGYETKILRPRDSVSNKLLWGTSRDTVNSSFGLSHGLFISVHCHGLFDGAIRVYDLKAAWRNVDTLVLCILLEHFEEGYEGRMESEYVKEIGILVRPTLVNTDKSLATALDHFFLGRGEMGGC</sequence>
<accession>A0A194WUR9</accession>
<dbReference type="EMBL" id="KQ947426">
    <property type="protein sequence ID" value="KUJ11414.1"/>
    <property type="molecule type" value="Genomic_DNA"/>
</dbReference>
<dbReference type="InParanoid" id="A0A194WUR9"/>
<name>A0A194WUR9_MOLSC</name>
<evidence type="ECO:0000313" key="2">
    <source>
        <dbReference type="EMBL" id="KUJ11414.1"/>
    </source>
</evidence>